<dbReference type="Pfam" id="PF00041">
    <property type="entry name" value="fn3"/>
    <property type="match status" value="1"/>
</dbReference>
<dbReference type="InterPro" id="IPR003961">
    <property type="entry name" value="FN3_dom"/>
</dbReference>
<keyword evidence="3" id="KW-1133">Transmembrane helix</keyword>
<dbReference type="OrthoDB" id="5241356at2"/>
<dbReference type="EMBL" id="MWWX01000010">
    <property type="protein sequence ID" value="OZG61267.1"/>
    <property type="molecule type" value="Genomic_DNA"/>
</dbReference>
<proteinExistence type="predicted"/>
<dbReference type="GO" id="GO:0016798">
    <property type="term" value="F:hydrolase activity, acting on glycosyl bonds"/>
    <property type="evidence" value="ECO:0007669"/>
    <property type="project" value="UniProtKB-KW"/>
</dbReference>
<gene>
    <name evidence="5" type="ORF">BLEM_1479</name>
</gene>
<evidence type="ECO:0000256" key="3">
    <source>
        <dbReference type="SAM" id="Phobius"/>
    </source>
</evidence>
<dbReference type="PANTHER" id="PTHR24099">
    <property type="entry name" value="E3 UBIQUITIN-PROTEIN LIGASE TRIM36-RELATED"/>
    <property type="match status" value="1"/>
</dbReference>
<name>A0A261FQ33_9BIFI</name>
<dbReference type="PROSITE" id="PS50853">
    <property type="entry name" value="FN3"/>
    <property type="match status" value="2"/>
</dbReference>
<dbReference type="Gene3D" id="2.60.40.10">
    <property type="entry name" value="Immunoglobulins"/>
    <property type="match status" value="3"/>
</dbReference>
<dbReference type="SMART" id="SM00060">
    <property type="entry name" value="FN3"/>
    <property type="match status" value="2"/>
</dbReference>
<keyword evidence="1" id="KW-0378">Hydrolase</keyword>
<accession>A0A261FQ33</accession>
<organism evidence="5 6">
    <name type="scientific">Bifidobacterium lemurum</name>
    <dbReference type="NCBI Taxonomy" id="1603886"/>
    <lineage>
        <taxon>Bacteria</taxon>
        <taxon>Bacillati</taxon>
        <taxon>Actinomycetota</taxon>
        <taxon>Actinomycetes</taxon>
        <taxon>Bifidobacteriales</taxon>
        <taxon>Bifidobacteriaceae</taxon>
        <taxon>Bifidobacterium</taxon>
    </lineage>
</organism>
<feature type="transmembrane region" description="Helical" evidence="3">
    <location>
        <begin position="12"/>
        <end position="35"/>
    </location>
</feature>
<keyword evidence="2" id="KW-0119">Carbohydrate metabolism</keyword>
<comment type="caution">
    <text evidence="5">The sequence shown here is derived from an EMBL/GenBank/DDBJ whole genome shotgun (WGS) entry which is preliminary data.</text>
</comment>
<dbReference type="SUPFAM" id="SSF49265">
    <property type="entry name" value="Fibronectin type III"/>
    <property type="match status" value="1"/>
</dbReference>
<keyword evidence="2" id="KW-0624">Polysaccharide degradation</keyword>
<evidence type="ECO:0000313" key="6">
    <source>
        <dbReference type="Proteomes" id="UP000216352"/>
    </source>
</evidence>
<keyword evidence="6" id="KW-1185">Reference proteome</keyword>
<dbReference type="InterPro" id="IPR013783">
    <property type="entry name" value="Ig-like_fold"/>
</dbReference>
<evidence type="ECO:0000256" key="2">
    <source>
        <dbReference type="ARBA" id="ARBA00023326"/>
    </source>
</evidence>
<evidence type="ECO:0000259" key="4">
    <source>
        <dbReference type="PROSITE" id="PS50853"/>
    </source>
</evidence>
<keyword evidence="3" id="KW-0812">Transmembrane</keyword>
<feature type="domain" description="Fibronectin type-III" evidence="4">
    <location>
        <begin position="1487"/>
        <end position="1581"/>
    </location>
</feature>
<evidence type="ECO:0000256" key="1">
    <source>
        <dbReference type="ARBA" id="ARBA00023295"/>
    </source>
</evidence>
<dbReference type="RefSeq" id="WP_072723616.1">
    <property type="nucleotide sequence ID" value="NZ_BDIS01000001.1"/>
</dbReference>
<keyword evidence="1" id="KW-0326">Glycosidase</keyword>
<dbReference type="GO" id="GO:0000272">
    <property type="term" value="P:polysaccharide catabolic process"/>
    <property type="evidence" value="ECO:0007669"/>
    <property type="project" value="UniProtKB-KW"/>
</dbReference>
<dbReference type="STRING" id="1603886.GCA_001895165_00201"/>
<dbReference type="InterPro" id="IPR036116">
    <property type="entry name" value="FN3_sf"/>
</dbReference>
<dbReference type="PANTHER" id="PTHR24099:SF11">
    <property type="entry name" value="FIBRONECTIN TYPE III DOMAIN-CONTAINING 3BA-RELATED"/>
    <property type="match status" value="1"/>
</dbReference>
<dbReference type="CDD" id="cd00063">
    <property type="entry name" value="FN3"/>
    <property type="match status" value="2"/>
</dbReference>
<dbReference type="Pfam" id="PF17963">
    <property type="entry name" value="Big_9"/>
    <property type="match status" value="5"/>
</dbReference>
<reference evidence="5 6" key="1">
    <citation type="journal article" date="2017" name="BMC Genomics">
        <title>Comparative genomic and phylogenomic analyses of the Bifidobacteriaceae family.</title>
        <authorList>
            <person name="Lugli G.A."/>
            <person name="Milani C."/>
            <person name="Turroni F."/>
            <person name="Duranti S."/>
            <person name="Mancabelli L."/>
            <person name="Mangifesta M."/>
            <person name="Ferrario C."/>
            <person name="Modesto M."/>
            <person name="Mattarelli P."/>
            <person name="Jiri K."/>
            <person name="van Sinderen D."/>
            <person name="Ventura M."/>
        </authorList>
    </citation>
    <scope>NUCLEOTIDE SEQUENCE [LARGE SCALE GENOMIC DNA]</scope>
    <source>
        <strain evidence="5 6">DSM 28807</strain>
    </source>
</reference>
<dbReference type="Proteomes" id="UP000216352">
    <property type="component" value="Unassembled WGS sequence"/>
</dbReference>
<dbReference type="InterPro" id="IPR050617">
    <property type="entry name" value="E3_ligase_FN3/SPRY"/>
</dbReference>
<sequence length="1964" mass="204438">MNIARRLASIAASRWALPVAALLAMTALMVGSIVISSVTRRHVRLDDGTVWVSSLAQGKAARFNVRNREADAGVASSAARFDVVQHNDATVLAQPGRLMSISASTASTDAVVDASSAAIAAIGGETIAVLNSATGGVWAETTDRFSALDPSGDPPCMRLGSGGRIAVNADGHVYGYRPKDGVVLRWHPADGGAPEQLESLTGGRFTHADDFTVIDDVPVIVTGDTVLFPHGDAVVDGADTLTLQSPPVDGRQQGWVAAASDRGLAVIDLGSDSPAPLVSTTGGRSAAARPAAMAGCVYAAWSQNANNYLRWCAPDADYDSTDLLTLESVHAGSELVFRTNHRLVVLNDVTDGTVWNTDGSTAAITIQWDAVRAEETEHERGHTGSISDHREFSATCSAQSERFAAVDDEFGVRAGTSRIVDVLRNDEHGDCSVLRVTAVGMPDNPDVSAHTIYDGRYLQVDATDATVGSARFRYDISDGRGRTASATVLITITGKDNHAPVQSDMPPHFDVEQGSTYTANALAGFTDPDGDPMTLTSAVAQHTDQVAVSTRADGQLVFDAGSLSSGRIGVQVAVSDGRSSGTGIVYFSIKPANTLTAVIDPVVRQTMPGTDTVIDLSTYVHGTSSQPARLTKADAVGGGDDARVTADSDDMSIAFRSSQTGTHYVSYTIEQGSIPATGLVRVEVNPATAERAGPVVADDATSLASDLTSIVEPLANDVDPMGGVLAITEIHVDEGSGVTAAVVGHRRVYLTASQAPTAPVPVSYTAANVAGTASGTIVVHPPAWEAAGHAPKAEDIAVRVRAGGIVTVDVLDHVTAAGGGTAIRVSDDLRVDESAFRGLAFVSGGTVRYQASDEPGTYSIVYTVADALGNAASATITVAVHACDADSKAAPTPRAIEAQAAAGRRTRIAVDLTGIDVDGDDVQLLGLGNSAPKLGRIVEVGSDYMMYEAYADSYGTDDFTYAVEDWTGQRAQAWIRVGVVPTSSSSNGSRVTARDDEIVLRPNTSAAVPVTHNDIAADDADLTLDARLDTQGIVDARVDGDMVAFTAPASPGTSYISYTVADKAGLRDTGTLRVTVDPDAAIEAPTVNDYRVPSSATIDKRSVDVDVSDWISNPSGPIDDLRVEVHASARDHARLADGEGSTIISVDLTDEARAVPYTVMNTAYGVTATAFIHVPAYGVFPPTLRPKAPPLTVNAGETITIAIADYVRVGAGKRPYVADTGSISATKAADGDLMVDDETLRFTALREYAGPASITFTAVDGRQGSDAAIINSSVITLPITVVGRNTPAPMFSSATIEVEAGADAAVIDLAALTHTPDNASNTERRYSFSSAGSSDERVEATVTAAGLLRVSAAVTAKPGVTAAIPITIDYGHGTIRAGMTARVVASTRPLARVGNTTVKVHAGSNVSVDLLSEAYNPFPGTSLRVVSCEGGEGLAIDVECGKSGMVDIHVASDIGASTTTVLATVRDGTDTREREVTAGITVAIVDRPEAPLLSAVAGAAENGRVTLRWTPGSPNGEAIDEYRVSWSGGGIGERSCGTATRCVVDGLINGRRYEFTVAAHNAVGWSEESHTAVATPDTTPSAPTDVAVTAGHRRAKVRWAAPQGDFTAVTGYTVTLTFSDGRSLIQQTDGLTHTFVIDDEYVSDGVTATATVTAANAIGDSPASTPSAPSVIWGTPDDIDGLVSATQDERNGDSVTVGLRALPDMRNAGCEALRFTVGEASTSAPCTTLSANLRIDPSDFGRRLTATVTVVPERSEVDAPAASVTVVPVYTPSPPIDARIIRNDGVCIVSARSSDPSHNDGMAITRNGVAVDGDRYAISEWTSCGSVEVRQMFRGQSSEAVTASNTDVWKVAPAFRTDYRPTWSGRDRLVFRPNAMVDAWGQPVTAVITVMRGDKTIASTGSLTTLSSAVTVDLADTSDESLIWTITLVSGEPMLCGRASGIVPRRAASQSVCAVRTFRVSTRR</sequence>
<evidence type="ECO:0000313" key="5">
    <source>
        <dbReference type="EMBL" id="OZG61267.1"/>
    </source>
</evidence>
<keyword evidence="3" id="KW-0472">Membrane</keyword>
<feature type="domain" description="Fibronectin type-III" evidence="4">
    <location>
        <begin position="1582"/>
        <end position="1678"/>
    </location>
</feature>
<protein>
    <submittedName>
        <fullName evidence="5">ATPase AAA</fullName>
    </submittedName>
</protein>